<dbReference type="EMBL" id="JADEXN010000157">
    <property type="protein sequence ID" value="MBE9041151.1"/>
    <property type="molecule type" value="Genomic_DNA"/>
</dbReference>
<dbReference type="InterPro" id="IPR011701">
    <property type="entry name" value="MFS"/>
</dbReference>
<feature type="transmembrane region" description="Helical" evidence="1">
    <location>
        <begin position="376"/>
        <end position="398"/>
    </location>
</feature>
<keyword evidence="1" id="KW-1133">Transmembrane helix</keyword>
<feature type="transmembrane region" description="Helical" evidence="1">
    <location>
        <begin position="158"/>
        <end position="179"/>
    </location>
</feature>
<gene>
    <name evidence="2" type="ORF">IQ235_10215</name>
</gene>
<evidence type="ECO:0000256" key="1">
    <source>
        <dbReference type="SAM" id="Phobius"/>
    </source>
</evidence>
<feature type="transmembrane region" description="Helical" evidence="1">
    <location>
        <begin position="21"/>
        <end position="41"/>
    </location>
</feature>
<feature type="transmembrane region" description="Helical" evidence="1">
    <location>
        <begin position="295"/>
        <end position="313"/>
    </location>
</feature>
<feature type="transmembrane region" description="Helical" evidence="1">
    <location>
        <begin position="269"/>
        <end position="288"/>
    </location>
</feature>
<dbReference type="Proteomes" id="UP000621799">
    <property type="component" value="Unassembled WGS sequence"/>
</dbReference>
<dbReference type="RefSeq" id="WP_264321379.1">
    <property type="nucleotide sequence ID" value="NZ_JADEXN010000157.1"/>
</dbReference>
<dbReference type="GO" id="GO:0022857">
    <property type="term" value="F:transmembrane transporter activity"/>
    <property type="evidence" value="ECO:0007669"/>
    <property type="project" value="InterPro"/>
</dbReference>
<name>A0A928VVY4_9CYAN</name>
<keyword evidence="1" id="KW-0472">Membrane</keyword>
<feature type="transmembrane region" description="Helical" evidence="1">
    <location>
        <begin position="350"/>
        <end position="370"/>
    </location>
</feature>
<feature type="transmembrane region" description="Helical" evidence="1">
    <location>
        <begin position="185"/>
        <end position="205"/>
    </location>
</feature>
<dbReference type="Pfam" id="PF07690">
    <property type="entry name" value="MFS_1"/>
    <property type="match status" value="1"/>
</dbReference>
<dbReference type="PANTHER" id="PTHR23528:SF1">
    <property type="entry name" value="MAJOR FACILITATOR SUPERFAMILY (MFS) PROFILE DOMAIN-CONTAINING PROTEIN"/>
    <property type="match status" value="1"/>
</dbReference>
<comment type="caution">
    <text evidence="2">The sequence shown here is derived from an EMBL/GenBank/DDBJ whole genome shotgun (WGS) entry which is preliminary data.</text>
</comment>
<sequence length="408" mass="42517">MSDPFSSSTSLHRQFVLWRPVLGLAAVQGTITISWVIYRLYLKDLLVEFSFPEELAVTVLLVDTLLGMVAEPVMGSLSDRTKQWIGTQFPLISIGVILSSLLFIAIPTIAIFGNFTGFARWMLPGVMIAWAFAMTIFRSPAISLLGQYASRSALPKANSILTLVGGLAIAIAPTSSGWLLALGPAVTFALGSICLLAAVGVLRAVNPPQSQSPLTASSPISSSFWVSIASGIFIFATSIGLGFGIRFLFTTLAGAIGQQFSEASISPTLLGFSIAAAVAALPVGAIASRWETERGLLVGILATIVLLVGLGFIPRLTVLAIVGLVFAFSSINNGTIPFVLAAVPPQRAGFAIGLYFGGFGGAFNLFGNIFGSLEGLSIGTTGLMGALSFLAAGVCVALSSRLLPKYSS</sequence>
<evidence type="ECO:0000313" key="2">
    <source>
        <dbReference type="EMBL" id="MBE9041151.1"/>
    </source>
</evidence>
<dbReference type="PANTHER" id="PTHR23528">
    <property type="match status" value="1"/>
</dbReference>
<keyword evidence="3" id="KW-1185">Reference proteome</keyword>
<feature type="transmembrane region" description="Helical" evidence="1">
    <location>
        <begin position="118"/>
        <end position="137"/>
    </location>
</feature>
<organism evidence="2 3">
    <name type="scientific">Zarconia navalis LEGE 11467</name>
    <dbReference type="NCBI Taxonomy" id="1828826"/>
    <lineage>
        <taxon>Bacteria</taxon>
        <taxon>Bacillati</taxon>
        <taxon>Cyanobacteriota</taxon>
        <taxon>Cyanophyceae</taxon>
        <taxon>Oscillatoriophycideae</taxon>
        <taxon>Oscillatoriales</taxon>
        <taxon>Oscillatoriales incertae sedis</taxon>
        <taxon>Zarconia</taxon>
        <taxon>Zarconia navalis</taxon>
    </lineage>
</organism>
<reference evidence="2" key="1">
    <citation type="submission" date="2020-10" db="EMBL/GenBank/DDBJ databases">
        <authorList>
            <person name="Castelo-Branco R."/>
            <person name="Eusebio N."/>
            <person name="Adriana R."/>
            <person name="Vieira A."/>
            <person name="Brugerolle De Fraissinette N."/>
            <person name="Rezende De Castro R."/>
            <person name="Schneider M.P."/>
            <person name="Vasconcelos V."/>
            <person name="Leao P.N."/>
        </authorList>
    </citation>
    <scope>NUCLEOTIDE SEQUENCE</scope>
    <source>
        <strain evidence="2">LEGE 11467</strain>
    </source>
</reference>
<dbReference type="InterPro" id="IPR036259">
    <property type="entry name" value="MFS_trans_sf"/>
</dbReference>
<dbReference type="AlphaFoldDB" id="A0A928VVY4"/>
<keyword evidence="1" id="KW-0812">Transmembrane</keyword>
<feature type="transmembrane region" description="Helical" evidence="1">
    <location>
        <begin position="319"/>
        <end position="343"/>
    </location>
</feature>
<feature type="transmembrane region" description="Helical" evidence="1">
    <location>
        <begin position="225"/>
        <end position="249"/>
    </location>
</feature>
<accession>A0A928VVY4</accession>
<dbReference type="SUPFAM" id="SSF103473">
    <property type="entry name" value="MFS general substrate transporter"/>
    <property type="match status" value="1"/>
</dbReference>
<dbReference type="Gene3D" id="1.20.1250.20">
    <property type="entry name" value="MFS general substrate transporter like domains"/>
    <property type="match status" value="1"/>
</dbReference>
<protein>
    <submittedName>
        <fullName evidence="2">MFS transporter</fullName>
    </submittedName>
</protein>
<proteinExistence type="predicted"/>
<feature type="transmembrane region" description="Helical" evidence="1">
    <location>
        <begin position="89"/>
        <end position="112"/>
    </location>
</feature>
<evidence type="ECO:0000313" key="3">
    <source>
        <dbReference type="Proteomes" id="UP000621799"/>
    </source>
</evidence>